<keyword evidence="1" id="KW-0808">Transferase</keyword>
<dbReference type="KEGG" id="pfb:VO64_3324"/>
<organism evidence="9 10">
    <name type="scientific">Pseudomonas synxantha</name>
    <dbReference type="NCBI Taxonomy" id="47883"/>
    <lineage>
        <taxon>Bacteria</taxon>
        <taxon>Pseudomonadati</taxon>
        <taxon>Pseudomonadota</taxon>
        <taxon>Gammaproteobacteria</taxon>
        <taxon>Pseudomonadales</taxon>
        <taxon>Pseudomonadaceae</taxon>
        <taxon>Pseudomonas</taxon>
    </lineage>
</organism>
<dbReference type="PANTHER" id="PTHR39560">
    <property type="entry name" value="PROTEIN ADENYLYLTRANSFERASE FIC-RELATED"/>
    <property type="match status" value="1"/>
</dbReference>
<dbReference type="SUPFAM" id="SSF140931">
    <property type="entry name" value="Fic-like"/>
    <property type="match status" value="1"/>
</dbReference>
<evidence type="ECO:0000256" key="3">
    <source>
        <dbReference type="ARBA" id="ARBA00022741"/>
    </source>
</evidence>
<dbReference type="InterPro" id="IPR036597">
    <property type="entry name" value="Fido-like_dom_sf"/>
</dbReference>
<evidence type="ECO:0000313" key="10">
    <source>
        <dbReference type="Proteomes" id="UP000033099"/>
    </source>
</evidence>
<dbReference type="EMBL" id="CP011117">
    <property type="protein sequence ID" value="AKA83870.1"/>
    <property type="molecule type" value="Genomic_DNA"/>
</dbReference>
<evidence type="ECO:0000259" key="8">
    <source>
        <dbReference type="PROSITE" id="PS51459"/>
    </source>
</evidence>
<proteinExistence type="predicted"/>
<dbReference type="Proteomes" id="UP000033099">
    <property type="component" value="Chromosome"/>
</dbReference>
<evidence type="ECO:0000256" key="7">
    <source>
        <dbReference type="ARBA" id="ARBA00048696"/>
    </source>
</evidence>
<dbReference type="EC" id="2.7.7.108" evidence="5"/>
<dbReference type="Gene3D" id="1.10.3290.10">
    <property type="entry name" value="Fido-like domain"/>
    <property type="match status" value="1"/>
</dbReference>
<dbReference type="GO" id="GO:0070733">
    <property type="term" value="F:AMPylase activity"/>
    <property type="evidence" value="ECO:0007669"/>
    <property type="project" value="UniProtKB-EC"/>
</dbReference>
<dbReference type="InterPro" id="IPR003812">
    <property type="entry name" value="Fido"/>
</dbReference>
<keyword evidence="2" id="KW-0548">Nucleotidyltransferase</keyword>
<protein>
    <recommendedName>
        <fullName evidence="5">protein adenylyltransferase</fullName>
        <ecNumber evidence="5">2.7.7.108</ecNumber>
    </recommendedName>
</protein>
<evidence type="ECO:0000256" key="5">
    <source>
        <dbReference type="ARBA" id="ARBA00034531"/>
    </source>
</evidence>
<dbReference type="PANTHER" id="PTHR39560:SF1">
    <property type="entry name" value="PROTEIN ADENYLYLTRANSFERASE FIC-RELATED"/>
    <property type="match status" value="1"/>
</dbReference>
<dbReference type="AlphaFoldDB" id="A0AAU8TPM2"/>
<evidence type="ECO:0000256" key="2">
    <source>
        <dbReference type="ARBA" id="ARBA00022695"/>
    </source>
</evidence>
<dbReference type="Pfam" id="PF02661">
    <property type="entry name" value="Fic"/>
    <property type="match status" value="1"/>
</dbReference>
<evidence type="ECO:0000256" key="4">
    <source>
        <dbReference type="ARBA" id="ARBA00022840"/>
    </source>
</evidence>
<evidence type="ECO:0000256" key="1">
    <source>
        <dbReference type="ARBA" id="ARBA00022679"/>
    </source>
</evidence>
<comment type="catalytic activity">
    <reaction evidence="6">
        <text>L-threonyl-[protein] + ATP = 3-O-(5'-adenylyl)-L-threonyl-[protein] + diphosphate</text>
        <dbReference type="Rhea" id="RHEA:54292"/>
        <dbReference type="Rhea" id="RHEA-COMP:11060"/>
        <dbReference type="Rhea" id="RHEA-COMP:13847"/>
        <dbReference type="ChEBI" id="CHEBI:30013"/>
        <dbReference type="ChEBI" id="CHEBI:30616"/>
        <dbReference type="ChEBI" id="CHEBI:33019"/>
        <dbReference type="ChEBI" id="CHEBI:138113"/>
        <dbReference type="EC" id="2.7.7.108"/>
    </reaction>
</comment>
<accession>A0AAU8TPM2</accession>
<dbReference type="NCBIfam" id="NF007672">
    <property type="entry name" value="PRK10347.1"/>
    <property type="match status" value="1"/>
</dbReference>
<dbReference type="PROSITE" id="PS51459">
    <property type="entry name" value="FIDO"/>
    <property type="match status" value="1"/>
</dbReference>
<keyword evidence="3" id="KW-0547">Nucleotide-binding</keyword>
<dbReference type="GO" id="GO:0051302">
    <property type="term" value="P:regulation of cell division"/>
    <property type="evidence" value="ECO:0007669"/>
    <property type="project" value="TreeGrafter"/>
</dbReference>
<evidence type="ECO:0000313" key="9">
    <source>
        <dbReference type="EMBL" id="AKA83870.1"/>
    </source>
</evidence>
<name>A0AAU8TPM2_9PSED</name>
<dbReference type="GO" id="GO:0005524">
    <property type="term" value="F:ATP binding"/>
    <property type="evidence" value="ECO:0007669"/>
    <property type="project" value="UniProtKB-KW"/>
</dbReference>
<sequence>MLDKYGVGQDPYCYPGSSVLRNRLDLLDEIRLHQAERELSEISVGNLPLFPPPYDLERLQHIHRILFDDIYDWAGELRSVNIQKGDTLFCTPERIPPEAAKIIQRMLEANWYVGASQADLVHQIAEAYGDLNVIHPFREGNGRAQRILFEQIIVNAGFSVNWWLVKHAAWIPANIDAVACDYRGLEAIFERCISKPPGVSRILCKRSFY</sequence>
<comment type="catalytic activity">
    <reaction evidence="7">
        <text>L-tyrosyl-[protein] + ATP = O-(5'-adenylyl)-L-tyrosyl-[protein] + diphosphate</text>
        <dbReference type="Rhea" id="RHEA:54288"/>
        <dbReference type="Rhea" id="RHEA-COMP:10136"/>
        <dbReference type="Rhea" id="RHEA-COMP:13846"/>
        <dbReference type="ChEBI" id="CHEBI:30616"/>
        <dbReference type="ChEBI" id="CHEBI:33019"/>
        <dbReference type="ChEBI" id="CHEBI:46858"/>
        <dbReference type="ChEBI" id="CHEBI:83624"/>
        <dbReference type="EC" id="2.7.7.108"/>
    </reaction>
</comment>
<dbReference type="RefSeq" id="WP_046070428.1">
    <property type="nucleotide sequence ID" value="NZ_CP011117.2"/>
</dbReference>
<keyword evidence="4" id="KW-0067">ATP-binding</keyword>
<feature type="domain" description="Fido" evidence="8">
    <location>
        <begin position="54"/>
        <end position="191"/>
    </location>
</feature>
<reference evidence="9 10" key="1">
    <citation type="journal article" date="2015" name="Genome Announc.">
        <title>Complete Genome Sequence of Biocontrol Strain Pseudomonas fluorescens LBUM223.</title>
        <authorList>
            <person name="Roquigny R."/>
            <person name="Arseneault T."/>
            <person name="Gadkar V.J."/>
            <person name="Novinscak A."/>
            <person name="Joly D.L."/>
            <person name="Filion M."/>
        </authorList>
    </citation>
    <scope>NUCLEOTIDE SEQUENCE [LARGE SCALE GENOMIC DNA]</scope>
    <source>
        <strain evidence="9 10">LBUM223</strain>
    </source>
</reference>
<evidence type="ECO:0000256" key="6">
    <source>
        <dbReference type="ARBA" id="ARBA00047939"/>
    </source>
</evidence>
<gene>
    <name evidence="9" type="ORF">VO64_3324</name>
</gene>